<evidence type="ECO:0000256" key="1">
    <source>
        <dbReference type="SAM" id="Phobius"/>
    </source>
</evidence>
<organism evidence="2 3">
    <name type="scientific">Campylobacter lanienae NCTC 13004</name>
    <dbReference type="NCBI Taxonomy" id="1031753"/>
    <lineage>
        <taxon>Bacteria</taxon>
        <taxon>Pseudomonadati</taxon>
        <taxon>Campylobacterota</taxon>
        <taxon>Epsilonproteobacteria</taxon>
        <taxon>Campylobacterales</taxon>
        <taxon>Campylobacteraceae</taxon>
        <taxon>Campylobacter</taxon>
    </lineage>
</organism>
<dbReference type="AlphaFoldDB" id="A0A1X9SM41"/>
<name>A0A1X9SM41_9BACT</name>
<dbReference type="EMBL" id="CP015578">
    <property type="protein sequence ID" value="ARQ97279.1"/>
    <property type="molecule type" value="Genomic_DNA"/>
</dbReference>
<reference evidence="3" key="2">
    <citation type="journal article" date="2017" name="Genome Biol. Evol.">
        <title>Comparative genomic analysis identifies a Campylobacter clade deficient in selenium metabolism.</title>
        <authorList>
            <person name="Miller W.G."/>
            <person name="Yee E."/>
            <person name="Lopes B.S."/>
            <person name="Chapman M.H."/>
            <person name="Huynh S."/>
            <person name="Bono J.L."/>
            <person name="Parker C.T."/>
            <person name="Strachan N.J.C."/>
            <person name="Forbes K.J."/>
        </authorList>
    </citation>
    <scope>NUCLEOTIDE SEQUENCE [LARGE SCALE GENOMIC DNA]</scope>
    <source>
        <strain evidence="3">NCTC 13004</strain>
    </source>
</reference>
<keyword evidence="1" id="KW-1133">Transmembrane helix</keyword>
<feature type="transmembrane region" description="Helical" evidence="1">
    <location>
        <begin position="53"/>
        <end position="77"/>
    </location>
</feature>
<proteinExistence type="predicted"/>
<evidence type="ECO:0000313" key="2">
    <source>
        <dbReference type="EMBL" id="ARQ97279.1"/>
    </source>
</evidence>
<accession>A0A1X9SM41</accession>
<feature type="transmembrane region" description="Helical" evidence="1">
    <location>
        <begin position="83"/>
        <end position="104"/>
    </location>
</feature>
<gene>
    <name evidence="2" type="ORF">CLAN_0530</name>
</gene>
<dbReference type="GeneID" id="46921002"/>
<dbReference type="RefSeq" id="WP_086224839.1">
    <property type="nucleotide sequence ID" value="NZ_CP015578.1"/>
</dbReference>
<evidence type="ECO:0000313" key="3">
    <source>
        <dbReference type="Proteomes" id="UP000202031"/>
    </source>
</evidence>
<keyword evidence="1" id="KW-0472">Membrane</keyword>
<protein>
    <submittedName>
        <fullName evidence="2">Putative membrane protein</fullName>
    </submittedName>
</protein>
<sequence length="170" mass="20498">MIEKIKQFMFKNLFVVSKQPVLFRDLLEANCLYNEGMLIDPAKLNFRYRNRRFYAIYALLCFIVLTLFVWILHILFSKFEADLHISVIITVILTACVFIGFDYFRVWTRRLISLELIRAAWRVHFPYFPYEKYSQKIEIIYNEAIKLEIPRKDLEKYVLDRLVHGISSDK</sequence>
<dbReference type="KEGG" id="clx:CLAN_0530"/>
<reference evidence="3" key="1">
    <citation type="journal article" date="2017" name="Genome Biol. Evol.">
        <title>Comparative Genomic Analysis Identifies a Campylobacter Clade Deficient in Selenium Metabolism.</title>
        <authorList>
            <person name="Miller W.G."/>
            <person name="Yee E."/>
            <person name="Lopes B.S."/>
            <person name="Chapman M.H."/>
            <person name="Huynh S."/>
            <person name="Bono J.L."/>
            <person name="Parker C.T."/>
            <person name="Strachan N.J.C."/>
            <person name="Forbes K.J."/>
        </authorList>
    </citation>
    <scope>NUCLEOTIDE SEQUENCE [LARGE SCALE GENOMIC DNA]</scope>
    <source>
        <strain evidence="3">NCTC 13004</strain>
    </source>
</reference>
<keyword evidence="1" id="KW-0812">Transmembrane</keyword>
<dbReference type="Proteomes" id="UP000202031">
    <property type="component" value="Chromosome"/>
</dbReference>